<comment type="caution">
    <text evidence="5">The sequence shown here is derived from an EMBL/GenBank/DDBJ whole genome shotgun (WGS) entry which is preliminary data.</text>
</comment>
<sequence>MKNLQDRDFKKLNEAVSLSRQSKDNMKQAIVNTKIKHKRFIFPKLLGSLLTIFVIGLAFMLMFNPFNDHKLSQGEIIDSQTPETLPKVELVDDMFTMEWHSDSMDRGNHDLQSNVHGNLVVSEKIQPIKRGDILFYKINEQELIGRVIGLPGETVMIRDGQVYIDNKKLNTFYGVATSMGLTREEYLKEVDKSNINETSMEDFFNTSIDPVFVEENTVFVLVDTWWRGRDSIELGLIPFDQVEGKVLGYEKVID</sequence>
<dbReference type="EMBL" id="JBHUDE010000092">
    <property type="protein sequence ID" value="MFD1608450.1"/>
    <property type="molecule type" value="Genomic_DNA"/>
</dbReference>
<evidence type="ECO:0000313" key="6">
    <source>
        <dbReference type="Proteomes" id="UP001597221"/>
    </source>
</evidence>
<keyword evidence="3" id="KW-1133">Transmembrane helix</keyword>
<comment type="subcellular location">
    <subcellularLocation>
        <location evidence="1">Cell membrane</location>
        <topology evidence="1">Single-pass type II membrane protein</topology>
    </subcellularLocation>
    <subcellularLocation>
        <location evidence="3">Membrane</location>
        <topology evidence="3">Single-pass type II membrane protein</topology>
    </subcellularLocation>
</comment>
<evidence type="ECO:0000256" key="3">
    <source>
        <dbReference type="RuleBase" id="RU362042"/>
    </source>
</evidence>
<dbReference type="SUPFAM" id="SSF51306">
    <property type="entry name" value="LexA/Signal peptidase"/>
    <property type="match status" value="1"/>
</dbReference>
<dbReference type="Pfam" id="PF10502">
    <property type="entry name" value="Peptidase_S26"/>
    <property type="match status" value="1"/>
</dbReference>
<proteinExistence type="inferred from homology"/>
<dbReference type="Gene3D" id="2.10.109.10">
    <property type="entry name" value="Umud Fragment, subunit A"/>
    <property type="match status" value="1"/>
</dbReference>
<keyword evidence="3" id="KW-0645">Protease</keyword>
<reference evidence="6" key="1">
    <citation type="journal article" date="2019" name="Int. J. Syst. Evol. Microbiol.">
        <title>The Global Catalogue of Microorganisms (GCM) 10K type strain sequencing project: providing services to taxonomists for standard genome sequencing and annotation.</title>
        <authorList>
            <consortium name="The Broad Institute Genomics Platform"/>
            <consortium name="The Broad Institute Genome Sequencing Center for Infectious Disease"/>
            <person name="Wu L."/>
            <person name="Ma J."/>
        </authorList>
    </citation>
    <scope>NUCLEOTIDE SEQUENCE [LARGE SCALE GENOMIC DNA]</scope>
    <source>
        <strain evidence="6">CGMCC 1.12376</strain>
    </source>
</reference>
<keyword evidence="6" id="KW-1185">Reference proteome</keyword>
<dbReference type="PANTHER" id="PTHR43390">
    <property type="entry name" value="SIGNAL PEPTIDASE I"/>
    <property type="match status" value="1"/>
</dbReference>
<dbReference type="InterPro" id="IPR019533">
    <property type="entry name" value="Peptidase_S26"/>
</dbReference>
<dbReference type="RefSeq" id="WP_251517953.1">
    <property type="nucleotide sequence ID" value="NZ_JAMBON010000090.1"/>
</dbReference>
<organism evidence="5 6">
    <name type="scientific">Oceanobacillus luteolus</name>
    <dbReference type="NCBI Taxonomy" id="1274358"/>
    <lineage>
        <taxon>Bacteria</taxon>
        <taxon>Bacillati</taxon>
        <taxon>Bacillota</taxon>
        <taxon>Bacilli</taxon>
        <taxon>Bacillales</taxon>
        <taxon>Bacillaceae</taxon>
        <taxon>Oceanobacillus</taxon>
    </lineage>
</organism>
<name>A0ABW4HUM5_9BACI</name>
<keyword evidence="3 5" id="KW-0378">Hydrolase</keyword>
<protein>
    <recommendedName>
        <fullName evidence="3">Signal peptidase I</fullName>
        <ecNumber evidence="3">3.4.21.89</ecNumber>
    </recommendedName>
</protein>
<dbReference type="GO" id="GO:0009003">
    <property type="term" value="F:signal peptidase activity"/>
    <property type="evidence" value="ECO:0007669"/>
    <property type="project" value="UniProtKB-EC"/>
</dbReference>
<evidence type="ECO:0000259" key="4">
    <source>
        <dbReference type="Pfam" id="PF10502"/>
    </source>
</evidence>
<dbReference type="PANTHER" id="PTHR43390:SF1">
    <property type="entry name" value="CHLOROPLAST PROCESSING PEPTIDASE"/>
    <property type="match status" value="1"/>
</dbReference>
<dbReference type="Proteomes" id="UP001597221">
    <property type="component" value="Unassembled WGS sequence"/>
</dbReference>
<feature type="domain" description="Peptidase S26" evidence="4">
    <location>
        <begin position="116"/>
        <end position="246"/>
    </location>
</feature>
<comment type="catalytic activity">
    <reaction evidence="3">
        <text>Cleavage of hydrophobic, N-terminal signal or leader sequences from secreted and periplasmic proteins.</text>
        <dbReference type="EC" id="3.4.21.89"/>
    </reaction>
</comment>
<feature type="transmembrane region" description="Helical" evidence="3">
    <location>
        <begin position="45"/>
        <end position="63"/>
    </location>
</feature>
<comment type="similarity">
    <text evidence="2 3">Belongs to the peptidase S26 family.</text>
</comment>
<evidence type="ECO:0000256" key="2">
    <source>
        <dbReference type="ARBA" id="ARBA00009370"/>
    </source>
</evidence>
<evidence type="ECO:0000313" key="5">
    <source>
        <dbReference type="EMBL" id="MFD1608450.1"/>
    </source>
</evidence>
<dbReference type="EC" id="3.4.21.89" evidence="3"/>
<accession>A0ABW4HUM5</accession>
<evidence type="ECO:0000256" key="1">
    <source>
        <dbReference type="ARBA" id="ARBA00004401"/>
    </source>
</evidence>
<dbReference type="NCBIfam" id="TIGR02227">
    <property type="entry name" value="sigpep_I_bact"/>
    <property type="match status" value="1"/>
</dbReference>
<dbReference type="InterPro" id="IPR036286">
    <property type="entry name" value="LexA/Signal_pep-like_sf"/>
</dbReference>
<keyword evidence="3" id="KW-0812">Transmembrane</keyword>
<keyword evidence="3" id="KW-0472">Membrane</keyword>
<dbReference type="InterPro" id="IPR000223">
    <property type="entry name" value="Pept_S26A_signal_pept_1"/>
</dbReference>
<gene>
    <name evidence="5" type="primary">lepB</name>
    <name evidence="5" type="ORF">ACFSBH_12415</name>
</gene>